<feature type="repeat" description="TPR" evidence="3">
    <location>
        <begin position="336"/>
        <end position="369"/>
    </location>
</feature>
<accession>A0A0B0EPZ7</accession>
<evidence type="ECO:0000313" key="6">
    <source>
        <dbReference type="Proteomes" id="UP000030652"/>
    </source>
</evidence>
<dbReference type="SUPFAM" id="SSF48452">
    <property type="entry name" value="TPR-like"/>
    <property type="match status" value="1"/>
</dbReference>
<dbReference type="eggNOG" id="COG0457">
    <property type="taxonomic scope" value="Bacteria"/>
</dbReference>
<evidence type="ECO:0000256" key="1">
    <source>
        <dbReference type="ARBA" id="ARBA00022737"/>
    </source>
</evidence>
<organism evidence="5 6">
    <name type="scientific">Candidatus Scalindua brodae</name>
    <dbReference type="NCBI Taxonomy" id="237368"/>
    <lineage>
        <taxon>Bacteria</taxon>
        <taxon>Pseudomonadati</taxon>
        <taxon>Planctomycetota</taxon>
        <taxon>Candidatus Brocadiia</taxon>
        <taxon>Candidatus Brocadiales</taxon>
        <taxon>Candidatus Scalinduaceae</taxon>
        <taxon>Candidatus Scalindua</taxon>
    </lineage>
</organism>
<name>A0A0B0EPZ7_9BACT</name>
<dbReference type="PANTHER" id="PTHR44943:SF8">
    <property type="entry name" value="TPR REPEAT-CONTAINING PROTEIN MJ0263"/>
    <property type="match status" value="1"/>
</dbReference>
<dbReference type="Gene3D" id="1.25.40.10">
    <property type="entry name" value="Tetratricopeptide repeat domain"/>
    <property type="match status" value="2"/>
</dbReference>
<dbReference type="InterPro" id="IPR013105">
    <property type="entry name" value="TPR_2"/>
</dbReference>
<dbReference type="Pfam" id="PF13181">
    <property type="entry name" value="TPR_8"/>
    <property type="match status" value="1"/>
</dbReference>
<sequence>MSGTRSILKPEIIVWLSLIVITILVSVFAVKNLVGSLYYITWKDSPQKADDSVSVLEEKTAKLIPSNSNSFYELGRHYRKIAYTAVSDEERTMGFNLAEKYLIKAILLQPGNSYYLSEYARVAGGMGDIDRAIKYFEISVSLSKTDAVIHSLYASWSLNNAKKIFRIEDLDFLVMMYKNPEEVVPFYEERLIGGIMVKMFISIAEREWGEALRLGIRKSRSTYRNLGDLYLMTFRPDKAIENYKKSGDSIRLINSYFVEQDFDNVFNLVKNLIETNNRVFWSRWDEIRKLLNKAAVFDLGGYEAYYWLGKGYYQQYMFEEAIENLEKATTLKPGHVDGHFFLAKSYEAVKKTDMAIKEYTEVLKIKPGHKEATVQLGNAIKSKL</sequence>
<keyword evidence="2 3" id="KW-0802">TPR repeat</keyword>
<dbReference type="Proteomes" id="UP000030652">
    <property type="component" value="Unassembled WGS sequence"/>
</dbReference>
<keyword evidence="4" id="KW-0812">Transmembrane</keyword>
<gene>
    <name evidence="5" type="ORF">SCABRO_01501</name>
</gene>
<comment type="caution">
    <text evidence="5">The sequence shown here is derived from an EMBL/GenBank/DDBJ whole genome shotgun (WGS) entry which is preliminary data.</text>
</comment>
<dbReference type="Pfam" id="PF07719">
    <property type="entry name" value="TPR_2"/>
    <property type="match status" value="1"/>
</dbReference>
<evidence type="ECO:0000313" key="5">
    <source>
        <dbReference type="EMBL" id="KHE92745.1"/>
    </source>
</evidence>
<dbReference type="InterPro" id="IPR051685">
    <property type="entry name" value="Ycf3/AcsC/BcsC/TPR_MFPF"/>
</dbReference>
<keyword evidence="4" id="KW-0472">Membrane</keyword>
<dbReference type="EMBL" id="JRYO01000094">
    <property type="protein sequence ID" value="KHE92745.1"/>
    <property type="molecule type" value="Genomic_DNA"/>
</dbReference>
<keyword evidence="5" id="KW-0808">Transferase</keyword>
<keyword evidence="1" id="KW-0677">Repeat</keyword>
<evidence type="ECO:0000256" key="4">
    <source>
        <dbReference type="SAM" id="Phobius"/>
    </source>
</evidence>
<proteinExistence type="predicted"/>
<dbReference type="AlphaFoldDB" id="A0A0B0EPZ7"/>
<dbReference type="SMART" id="SM00028">
    <property type="entry name" value="TPR"/>
    <property type="match status" value="4"/>
</dbReference>
<dbReference type="GO" id="GO:0016740">
    <property type="term" value="F:transferase activity"/>
    <property type="evidence" value="ECO:0007669"/>
    <property type="project" value="UniProtKB-KW"/>
</dbReference>
<dbReference type="PANTHER" id="PTHR44943">
    <property type="entry name" value="CELLULOSE SYNTHASE OPERON PROTEIN C"/>
    <property type="match status" value="1"/>
</dbReference>
<feature type="repeat" description="TPR" evidence="3">
    <location>
        <begin position="302"/>
        <end position="335"/>
    </location>
</feature>
<evidence type="ECO:0000256" key="2">
    <source>
        <dbReference type="ARBA" id="ARBA00022803"/>
    </source>
</evidence>
<reference evidence="5 6" key="1">
    <citation type="submission" date="2014-10" db="EMBL/GenBank/DDBJ databases">
        <title>Draft genome of anammox bacterium scalindua brodae, obtained using differential coverage binning of sequence data from two enrichment reactors.</title>
        <authorList>
            <person name="Speth D.R."/>
            <person name="Russ L."/>
            <person name="Kartal B."/>
            <person name="Op den Camp H.J."/>
            <person name="Dutilh B.E."/>
            <person name="Jetten M.S."/>
        </authorList>
    </citation>
    <scope>NUCLEOTIDE SEQUENCE [LARGE SCALE GENOMIC DNA]</scope>
    <source>
        <strain evidence="5">RU1</strain>
    </source>
</reference>
<protein>
    <submittedName>
        <fullName evidence="5">O-linked GlcNAc transferase</fullName>
    </submittedName>
</protein>
<dbReference type="PROSITE" id="PS50005">
    <property type="entry name" value="TPR"/>
    <property type="match status" value="2"/>
</dbReference>
<evidence type="ECO:0000256" key="3">
    <source>
        <dbReference type="PROSITE-ProRule" id="PRU00339"/>
    </source>
</evidence>
<keyword evidence="4" id="KW-1133">Transmembrane helix</keyword>
<dbReference type="InterPro" id="IPR019734">
    <property type="entry name" value="TPR_rpt"/>
</dbReference>
<feature type="transmembrane region" description="Helical" evidence="4">
    <location>
        <begin position="12"/>
        <end position="30"/>
    </location>
</feature>
<dbReference type="InterPro" id="IPR011990">
    <property type="entry name" value="TPR-like_helical_dom_sf"/>
</dbReference>